<gene>
    <name evidence="1" type="ORF">GCM10017635_14200</name>
</gene>
<comment type="caution">
    <text evidence="1">The sequence shown here is derived from an EMBL/GenBank/DDBJ whole genome shotgun (WGS) entry which is preliminary data.</text>
</comment>
<protein>
    <submittedName>
        <fullName evidence="1">Uncharacterized protein</fullName>
    </submittedName>
</protein>
<organism evidence="1 2">
    <name type="scientific">Paracoccus kondratievae</name>
    <dbReference type="NCBI Taxonomy" id="135740"/>
    <lineage>
        <taxon>Bacteria</taxon>
        <taxon>Pseudomonadati</taxon>
        <taxon>Pseudomonadota</taxon>
        <taxon>Alphaproteobacteria</taxon>
        <taxon>Rhodobacterales</taxon>
        <taxon>Paracoccaceae</taxon>
        <taxon>Paracoccus</taxon>
    </lineage>
</organism>
<dbReference type="EMBL" id="BSFH01000024">
    <property type="protein sequence ID" value="GLK63949.1"/>
    <property type="molecule type" value="Genomic_DNA"/>
</dbReference>
<reference evidence="1" key="2">
    <citation type="submission" date="2023-01" db="EMBL/GenBank/DDBJ databases">
        <authorList>
            <person name="Sun Q."/>
            <person name="Evtushenko L."/>
        </authorList>
    </citation>
    <scope>NUCLEOTIDE SEQUENCE</scope>
    <source>
        <strain evidence="1">VKM B-2222</strain>
    </source>
</reference>
<reference evidence="1" key="1">
    <citation type="journal article" date="2014" name="Int. J. Syst. Evol. Microbiol.">
        <title>Complete genome sequence of Corynebacterium casei LMG S-19264T (=DSM 44701T), isolated from a smear-ripened cheese.</title>
        <authorList>
            <consortium name="US DOE Joint Genome Institute (JGI-PGF)"/>
            <person name="Walter F."/>
            <person name="Albersmeier A."/>
            <person name="Kalinowski J."/>
            <person name="Ruckert C."/>
        </authorList>
    </citation>
    <scope>NUCLEOTIDE SEQUENCE</scope>
    <source>
        <strain evidence="1">VKM B-2222</strain>
    </source>
</reference>
<accession>A0AAD3NYI5</accession>
<proteinExistence type="predicted"/>
<evidence type="ECO:0000313" key="2">
    <source>
        <dbReference type="Proteomes" id="UP001143349"/>
    </source>
</evidence>
<name>A0AAD3NYI5_9RHOB</name>
<dbReference type="Proteomes" id="UP001143349">
    <property type="component" value="Unassembled WGS sequence"/>
</dbReference>
<dbReference type="AlphaFoldDB" id="A0AAD3NYI5"/>
<keyword evidence="2" id="KW-1185">Reference proteome</keyword>
<sequence length="151" mass="16259">MKPTDILAFAFNDSAWDMVPIGLFKAVAAKCHDLHQIELLRLGESQGPADVLLMWSWLTQDAEKRYAAMGISGLRPSDIGTEGNLWLIALSAPGGAEHLVAALGWAAKNLPVEEGKERFRCLAPIEPNGRPQPVVFAHDGKGGGSIKPIHV</sequence>
<evidence type="ECO:0000313" key="1">
    <source>
        <dbReference type="EMBL" id="GLK63949.1"/>
    </source>
</evidence>